<reference evidence="3 4" key="1">
    <citation type="submission" date="2019-03" db="EMBL/GenBank/DDBJ databases">
        <title>Genomic Encyclopedia of Type Strains, Phase IV (KMG-IV): sequencing the most valuable type-strain genomes for metagenomic binning, comparative biology and taxonomic classification.</title>
        <authorList>
            <person name="Goeker M."/>
        </authorList>
    </citation>
    <scope>NUCLEOTIDE SEQUENCE [LARGE SCALE GENOMIC DNA]</scope>
    <source>
        <strain evidence="3 4">DSM 45361</strain>
    </source>
</reference>
<dbReference type="GO" id="GO:0032259">
    <property type="term" value="P:methylation"/>
    <property type="evidence" value="ECO:0007669"/>
    <property type="project" value="UniProtKB-KW"/>
</dbReference>
<dbReference type="SUPFAM" id="SSF53335">
    <property type="entry name" value="S-adenosyl-L-methionine-dependent methyltransferases"/>
    <property type="match status" value="1"/>
</dbReference>
<dbReference type="RefSeq" id="WP_133853354.1">
    <property type="nucleotide sequence ID" value="NZ_SNXZ01000007.1"/>
</dbReference>
<dbReference type="EMBL" id="SNXZ01000007">
    <property type="protein sequence ID" value="TDP93023.1"/>
    <property type="molecule type" value="Genomic_DNA"/>
</dbReference>
<keyword evidence="4" id="KW-1185">Reference proteome</keyword>
<dbReference type="InterPro" id="IPR036390">
    <property type="entry name" value="WH_DNA-bd_sf"/>
</dbReference>
<dbReference type="PANTHER" id="PTHR45128:SF1">
    <property type="entry name" value="S-ADENOSYLMETHIONINE-DEPENDENT METHYLTRANSFERASE RV2258C"/>
    <property type="match status" value="1"/>
</dbReference>
<dbReference type="CDD" id="cd02440">
    <property type="entry name" value="AdoMet_MTases"/>
    <property type="match status" value="1"/>
</dbReference>
<dbReference type="OrthoDB" id="9801363at2"/>
<name>A0A4R6S1B3_LABRH</name>
<proteinExistence type="predicted"/>
<dbReference type="InterPro" id="IPR025714">
    <property type="entry name" value="Methyltranfer_dom"/>
</dbReference>
<evidence type="ECO:0000259" key="2">
    <source>
        <dbReference type="Pfam" id="PF21320"/>
    </source>
</evidence>
<dbReference type="InterPro" id="IPR029063">
    <property type="entry name" value="SAM-dependent_MTases_sf"/>
</dbReference>
<dbReference type="AlphaFoldDB" id="A0A4R6S1B3"/>
<dbReference type="Pfam" id="PF13847">
    <property type="entry name" value="Methyltransf_31"/>
    <property type="match status" value="1"/>
</dbReference>
<dbReference type="SUPFAM" id="SSF46785">
    <property type="entry name" value="Winged helix' DNA-binding domain"/>
    <property type="match status" value="1"/>
</dbReference>
<keyword evidence="3" id="KW-0808">Transferase</keyword>
<evidence type="ECO:0000313" key="4">
    <source>
        <dbReference type="Proteomes" id="UP000295444"/>
    </source>
</evidence>
<gene>
    <name evidence="3" type="ORF">EV186_107258</name>
</gene>
<dbReference type="Proteomes" id="UP000295444">
    <property type="component" value="Unassembled WGS sequence"/>
</dbReference>
<dbReference type="PANTHER" id="PTHR45128">
    <property type="entry name" value="METHYLTRANSFERASE TYPE 11"/>
    <property type="match status" value="1"/>
</dbReference>
<dbReference type="Pfam" id="PF21320">
    <property type="entry name" value="WHD_Rv2258c"/>
    <property type="match status" value="1"/>
</dbReference>
<dbReference type="GO" id="GO:0008168">
    <property type="term" value="F:methyltransferase activity"/>
    <property type="evidence" value="ECO:0007669"/>
    <property type="project" value="UniProtKB-KW"/>
</dbReference>
<evidence type="ECO:0000313" key="3">
    <source>
        <dbReference type="EMBL" id="TDP93023.1"/>
    </source>
</evidence>
<feature type="domain" description="S-adenosylmethionine-dependent methyltransferase Rv2258c-like winged HTH" evidence="2">
    <location>
        <begin position="20"/>
        <end position="91"/>
    </location>
</feature>
<feature type="domain" description="Methyltransferase" evidence="1">
    <location>
        <begin position="170"/>
        <end position="283"/>
    </location>
</feature>
<dbReference type="InterPro" id="IPR048711">
    <property type="entry name" value="WHD_Rv2258c"/>
</dbReference>
<accession>A0A4R6S1B3</accession>
<comment type="caution">
    <text evidence="3">The sequence shown here is derived from an EMBL/GenBank/DDBJ whole genome shotgun (WGS) entry which is preliminary data.</text>
</comment>
<organism evidence="3 4">
    <name type="scientific">Labedaea rhizosphaerae</name>
    <dbReference type="NCBI Taxonomy" id="598644"/>
    <lineage>
        <taxon>Bacteria</taxon>
        <taxon>Bacillati</taxon>
        <taxon>Actinomycetota</taxon>
        <taxon>Actinomycetes</taxon>
        <taxon>Pseudonocardiales</taxon>
        <taxon>Pseudonocardiaceae</taxon>
        <taxon>Labedaea</taxon>
    </lineage>
</organism>
<dbReference type="Gene3D" id="1.10.10.10">
    <property type="entry name" value="Winged helix-like DNA-binding domain superfamily/Winged helix DNA-binding domain"/>
    <property type="match status" value="1"/>
</dbReference>
<evidence type="ECO:0000259" key="1">
    <source>
        <dbReference type="Pfam" id="PF13847"/>
    </source>
</evidence>
<protein>
    <submittedName>
        <fullName evidence="3">Methyltransferase family protein</fullName>
    </submittedName>
</protein>
<dbReference type="InterPro" id="IPR053173">
    <property type="entry name" value="SAM-binding_MTase"/>
</dbReference>
<dbReference type="InterPro" id="IPR036388">
    <property type="entry name" value="WH-like_DNA-bd_sf"/>
</dbReference>
<keyword evidence="3" id="KW-0489">Methyltransferase</keyword>
<sequence length="349" mass="36790">MTDDRAAFAERMVATLTGGAMTLMISVGYRTGLFEAAVAGPATSAELAERAGVHERYVREWLGAMVTGGFFDHDPRTDRYSLPDAHAPFLTGETAANLAPMTSMLRAFGGALPELERCFTEGGGVPHAAFRPHFDAVGAVPGDSWRRIYEEQLVDGFLAAVPGLVDRLRAGAAVLDLGCGSGHAVRVAARAFPASRFTGLDIDAEQVATARAATEDLPNATFVVADAAALPADPAYDVIVAFDAIHDQQDPDEVLRRVRAALVPGGVFVMVDAKFSSDLDKNVGHPLAPLCYAISLMYCTTVSLAEGGAGLGAMWGIERASDMLRAAGFPDVVVLDSPRAQNCLFVCST</sequence>
<dbReference type="Gene3D" id="3.40.50.150">
    <property type="entry name" value="Vaccinia Virus protein VP39"/>
    <property type="match status" value="1"/>
</dbReference>